<protein>
    <submittedName>
        <fullName evidence="2">Sigma-70 family RNA polymerase sigma factor</fullName>
    </submittedName>
</protein>
<sequence length="496" mass="51362">MTRGTESGEPTGADARTFHDAFAAPLYRYAWSLLGGDAERATEAVHDALVAATLLDGERAAGTARTPWIYALTRAACQQRGLARSCPYTHLATVAAEEPVARMFAHLPAGQRELVELDLRHGLPPADVSRILGLSPGMCVELTRSAVRRADDNLRGLRDTPDPLEEDDEHAPATLRRHRAERVASALEQLRPPGPPPGLRGEVLASATDPGLTVVRERIVAAMRPLDDLGFPAHRVRTSAAEEGADEPGTAPEPRPGILTEGQRGRGAAVAVPLPRPLPEDRLTTADHPVRSEHTASLAAPGESPTPVEPERPRRVLPVVSGLATVAAAVGLWLWASALGGPATVVSPETAGPDSSPPVSGAAPTASDDAPGPALREDPGESASPSDRGSDRTQTPGDGASGPDAEPSAPQSPGEGGGEDRDGADGGSPEPPQDPQDPDPPRDGDPPGSDPDPGDPGDPGDPEAPEPPEEEAPEEDRGRSGVIGGLLDLFLGPNDT</sequence>
<feature type="compositionally biased region" description="Basic and acidic residues" evidence="1">
    <location>
        <begin position="278"/>
        <end position="294"/>
    </location>
</feature>
<feature type="region of interest" description="Disordered" evidence="1">
    <location>
        <begin position="153"/>
        <end position="202"/>
    </location>
</feature>
<dbReference type="EMBL" id="JADBGI010000030">
    <property type="protein sequence ID" value="MBE3001867.1"/>
    <property type="molecule type" value="Genomic_DNA"/>
</dbReference>
<comment type="caution">
    <text evidence="2">The sequence shown here is derived from an EMBL/GenBank/DDBJ whole genome shotgun (WGS) entry which is preliminary data.</text>
</comment>
<keyword evidence="3" id="KW-1185">Reference proteome</keyword>
<evidence type="ECO:0000313" key="3">
    <source>
        <dbReference type="Proteomes" id="UP000806528"/>
    </source>
</evidence>
<dbReference type="Proteomes" id="UP000806528">
    <property type="component" value="Unassembled WGS sequence"/>
</dbReference>
<accession>A0ABR9PDE8</accession>
<feature type="compositionally biased region" description="Acidic residues" evidence="1">
    <location>
        <begin position="452"/>
        <end position="474"/>
    </location>
</feature>
<feature type="region of interest" description="Disordered" evidence="1">
    <location>
        <begin position="347"/>
        <end position="496"/>
    </location>
</feature>
<dbReference type="InterPro" id="IPR036388">
    <property type="entry name" value="WH-like_DNA-bd_sf"/>
</dbReference>
<feature type="region of interest" description="Disordered" evidence="1">
    <location>
        <begin position="238"/>
        <end position="313"/>
    </location>
</feature>
<name>A0ABR9PDE8_9ACTN</name>
<proteinExistence type="predicted"/>
<gene>
    <name evidence="2" type="ORF">IDM40_24690</name>
</gene>
<reference evidence="2 3" key="1">
    <citation type="submission" date="2020-09" db="EMBL/GenBank/DDBJ databases">
        <title>Diversity and distribution of actinomycetes associated with coral in the coast of Hainan.</title>
        <authorList>
            <person name="Li F."/>
        </authorList>
    </citation>
    <scope>NUCLEOTIDE SEQUENCE [LARGE SCALE GENOMIC DNA]</scope>
    <source>
        <strain evidence="2 3">HNM0947</strain>
    </source>
</reference>
<evidence type="ECO:0000313" key="2">
    <source>
        <dbReference type="EMBL" id="MBE3001867.1"/>
    </source>
</evidence>
<evidence type="ECO:0000256" key="1">
    <source>
        <dbReference type="SAM" id="MobiDB-lite"/>
    </source>
</evidence>
<dbReference type="Gene3D" id="1.10.10.10">
    <property type="entry name" value="Winged helix-like DNA-binding domain superfamily/Winged helix DNA-binding domain"/>
    <property type="match status" value="1"/>
</dbReference>
<organism evidence="2 3">
    <name type="scientific">Nocardiopsis coralli</name>
    <dbReference type="NCBI Taxonomy" id="2772213"/>
    <lineage>
        <taxon>Bacteria</taxon>
        <taxon>Bacillati</taxon>
        <taxon>Actinomycetota</taxon>
        <taxon>Actinomycetes</taxon>
        <taxon>Streptosporangiales</taxon>
        <taxon>Nocardiopsidaceae</taxon>
        <taxon>Nocardiopsis</taxon>
    </lineage>
</organism>
<feature type="compositionally biased region" description="Polar residues" evidence="1">
    <location>
        <begin position="383"/>
        <end position="396"/>
    </location>
</feature>
<dbReference type="RefSeq" id="WP_193124460.1">
    <property type="nucleotide sequence ID" value="NZ_JADBGI010000030.1"/>
</dbReference>